<evidence type="ECO:0000256" key="1">
    <source>
        <dbReference type="ARBA" id="ARBA00006858"/>
    </source>
</evidence>
<accession>A0A8S1D6D6</accession>
<dbReference type="EMBL" id="CADEPI010000122">
    <property type="protein sequence ID" value="CAB3375998.1"/>
    <property type="molecule type" value="Genomic_DNA"/>
</dbReference>
<dbReference type="OrthoDB" id="5985142at2759"/>
<reference evidence="6 7" key="1">
    <citation type="submission" date="2020-04" db="EMBL/GenBank/DDBJ databases">
        <authorList>
            <person name="Alioto T."/>
            <person name="Alioto T."/>
            <person name="Gomez Garrido J."/>
        </authorList>
    </citation>
    <scope>NUCLEOTIDE SEQUENCE [LARGE SCALE GENOMIC DNA]</scope>
</reference>
<keyword evidence="2" id="KW-0832">Ubl conjugation</keyword>
<dbReference type="AlphaFoldDB" id="A0A8S1D6D6"/>
<evidence type="ECO:0000313" key="7">
    <source>
        <dbReference type="Proteomes" id="UP000494165"/>
    </source>
</evidence>
<feature type="coiled-coil region" evidence="4">
    <location>
        <begin position="88"/>
        <end position="125"/>
    </location>
</feature>
<dbReference type="GO" id="GO:0045947">
    <property type="term" value="P:negative regulation of translational initiation"/>
    <property type="evidence" value="ECO:0007669"/>
    <property type="project" value="InterPro"/>
</dbReference>
<comment type="similarity">
    <text evidence="1">Belongs to the PAIP2 family.</text>
</comment>
<proteinExistence type="inferred from homology"/>
<feature type="compositionally biased region" description="Low complexity" evidence="5">
    <location>
        <begin position="171"/>
        <end position="183"/>
    </location>
</feature>
<dbReference type="InterPro" id="IPR009818">
    <property type="entry name" value="PAM2_motif"/>
</dbReference>
<dbReference type="PANTHER" id="PTHR13154:SF6">
    <property type="entry name" value="GEO05078P1"/>
    <property type="match status" value="1"/>
</dbReference>
<dbReference type="Proteomes" id="UP000494165">
    <property type="component" value="Unassembled WGS sequence"/>
</dbReference>
<comment type="caution">
    <text evidence="6">The sequence shown here is derived from an EMBL/GenBank/DDBJ whole genome shotgun (WGS) entry which is preliminary data.</text>
</comment>
<evidence type="ECO:0000256" key="3">
    <source>
        <dbReference type="ARBA" id="ARBA00022845"/>
    </source>
</evidence>
<dbReference type="PANTHER" id="PTHR13154">
    <property type="entry name" value="POLYADENYLATE-BINDING PROTEIN-INTERACTING PROTEIN 2"/>
    <property type="match status" value="1"/>
</dbReference>
<evidence type="ECO:0000256" key="2">
    <source>
        <dbReference type="ARBA" id="ARBA00022843"/>
    </source>
</evidence>
<gene>
    <name evidence="6" type="ORF">CLODIP_2_CD14175</name>
</gene>
<keyword evidence="3" id="KW-0810">Translation regulation</keyword>
<evidence type="ECO:0000256" key="5">
    <source>
        <dbReference type="SAM" id="MobiDB-lite"/>
    </source>
</evidence>
<name>A0A8S1D6D6_9INSE</name>
<evidence type="ECO:0000256" key="4">
    <source>
        <dbReference type="SAM" id="Coils"/>
    </source>
</evidence>
<organism evidence="6 7">
    <name type="scientific">Cloeon dipterum</name>
    <dbReference type="NCBI Taxonomy" id="197152"/>
    <lineage>
        <taxon>Eukaryota</taxon>
        <taxon>Metazoa</taxon>
        <taxon>Ecdysozoa</taxon>
        <taxon>Arthropoda</taxon>
        <taxon>Hexapoda</taxon>
        <taxon>Insecta</taxon>
        <taxon>Pterygota</taxon>
        <taxon>Palaeoptera</taxon>
        <taxon>Ephemeroptera</taxon>
        <taxon>Pisciforma</taxon>
        <taxon>Baetidae</taxon>
        <taxon>Cloeon</taxon>
    </lineage>
</organism>
<keyword evidence="4" id="KW-0175">Coiled coil</keyword>
<keyword evidence="7" id="KW-1185">Reference proteome</keyword>
<sequence length="183" mass="21183">MIRACAPSQQLIQFCQFDRFFRRFCEFASRYLRQLLLKFASRMLTKVPSSDEDFFTHEYFISSYMSDSGSSDDFSLDSPAFDGDFSEYMWMENEEEFEKEVMQKLEEEELTEQCLEAMLEDEREIRNIRNALESSVSVPAALPQQLQSIRVSDPHLVSKSSLNPDAAEFVPTQTTSSKKSPTT</sequence>
<evidence type="ECO:0008006" key="8">
    <source>
        <dbReference type="Google" id="ProtNLM"/>
    </source>
</evidence>
<evidence type="ECO:0000313" key="6">
    <source>
        <dbReference type="EMBL" id="CAB3375998.1"/>
    </source>
</evidence>
<dbReference type="GO" id="GO:0000900">
    <property type="term" value="F:mRNA regulatory element binding translation repressor activity"/>
    <property type="evidence" value="ECO:0007669"/>
    <property type="project" value="InterPro"/>
</dbReference>
<feature type="region of interest" description="Disordered" evidence="5">
    <location>
        <begin position="154"/>
        <end position="183"/>
    </location>
</feature>
<protein>
    <recommendedName>
        <fullName evidence="8">Ataxin-2 C-terminal domain-containing protein</fullName>
    </recommendedName>
</protein>
<dbReference type="GO" id="GO:0005737">
    <property type="term" value="C:cytoplasm"/>
    <property type="evidence" value="ECO:0007669"/>
    <property type="project" value="TreeGrafter"/>
</dbReference>
<dbReference type="Pfam" id="PF07145">
    <property type="entry name" value="PAM2"/>
    <property type="match status" value="1"/>
</dbReference>
<dbReference type="InterPro" id="IPR040396">
    <property type="entry name" value="PAIP2-like"/>
</dbReference>